<feature type="region of interest" description="Disordered" evidence="1">
    <location>
        <begin position="339"/>
        <end position="359"/>
    </location>
</feature>
<feature type="compositionally biased region" description="Basic and acidic residues" evidence="1">
    <location>
        <begin position="383"/>
        <end position="402"/>
    </location>
</feature>
<keyword evidence="2" id="KW-1133">Transmembrane helix</keyword>
<gene>
    <name evidence="3" type="ORF">CAPTEDRAFT_221577</name>
</gene>
<evidence type="ECO:0000256" key="1">
    <source>
        <dbReference type="SAM" id="MobiDB-lite"/>
    </source>
</evidence>
<reference evidence="5" key="1">
    <citation type="submission" date="2012-12" db="EMBL/GenBank/DDBJ databases">
        <authorList>
            <person name="Hellsten U."/>
            <person name="Grimwood J."/>
            <person name="Chapman J.A."/>
            <person name="Shapiro H."/>
            <person name="Aerts A."/>
            <person name="Otillar R.P."/>
            <person name="Terry A.Y."/>
            <person name="Boore J.L."/>
            <person name="Simakov O."/>
            <person name="Marletaz F."/>
            <person name="Cho S.-J."/>
            <person name="Edsinger-Gonzales E."/>
            <person name="Havlak P."/>
            <person name="Kuo D.-H."/>
            <person name="Larsson T."/>
            <person name="Lv J."/>
            <person name="Arendt D."/>
            <person name="Savage R."/>
            <person name="Osoegawa K."/>
            <person name="de Jong P."/>
            <person name="Lindberg D.R."/>
            <person name="Seaver E.C."/>
            <person name="Weisblat D.A."/>
            <person name="Putnam N.H."/>
            <person name="Grigoriev I.V."/>
            <person name="Rokhsar D.S."/>
        </authorList>
    </citation>
    <scope>NUCLEOTIDE SEQUENCE</scope>
    <source>
        <strain evidence="5">I ESC-2004</strain>
    </source>
</reference>
<dbReference type="HOGENOM" id="CLU_438918_0_0_1"/>
<evidence type="ECO:0000313" key="4">
    <source>
        <dbReference type="EnsemblMetazoa" id="CapteP221577"/>
    </source>
</evidence>
<keyword evidence="2" id="KW-0472">Membrane</keyword>
<dbReference type="EMBL" id="AMQN01004587">
    <property type="status" value="NOT_ANNOTATED_CDS"/>
    <property type="molecule type" value="Genomic_DNA"/>
</dbReference>
<feature type="compositionally biased region" description="Low complexity" evidence="1">
    <location>
        <begin position="472"/>
        <end position="485"/>
    </location>
</feature>
<dbReference type="Proteomes" id="UP000014760">
    <property type="component" value="Unassembled WGS sequence"/>
</dbReference>
<reference evidence="4" key="3">
    <citation type="submission" date="2015-06" db="UniProtKB">
        <authorList>
            <consortium name="EnsemblMetazoa"/>
        </authorList>
    </citation>
    <scope>IDENTIFICATION</scope>
</reference>
<feature type="transmembrane region" description="Helical" evidence="2">
    <location>
        <begin position="76"/>
        <end position="100"/>
    </location>
</feature>
<accession>R7V9Y0</accession>
<protein>
    <submittedName>
        <fullName evidence="3 4">Uncharacterized protein</fullName>
    </submittedName>
</protein>
<evidence type="ECO:0000313" key="5">
    <source>
        <dbReference type="Proteomes" id="UP000014760"/>
    </source>
</evidence>
<reference evidence="3 5" key="2">
    <citation type="journal article" date="2013" name="Nature">
        <title>Insights into bilaterian evolution from three spiralian genomes.</title>
        <authorList>
            <person name="Simakov O."/>
            <person name="Marletaz F."/>
            <person name="Cho S.J."/>
            <person name="Edsinger-Gonzales E."/>
            <person name="Havlak P."/>
            <person name="Hellsten U."/>
            <person name="Kuo D.H."/>
            <person name="Larsson T."/>
            <person name="Lv J."/>
            <person name="Arendt D."/>
            <person name="Savage R."/>
            <person name="Osoegawa K."/>
            <person name="de Jong P."/>
            <person name="Grimwood J."/>
            <person name="Chapman J.A."/>
            <person name="Shapiro H."/>
            <person name="Aerts A."/>
            <person name="Otillar R.P."/>
            <person name="Terry A.Y."/>
            <person name="Boore J.L."/>
            <person name="Grigoriev I.V."/>
            <person name="Lindberg D.R."/>
            <person name="Seaver E.C."/>
            <person name="Weisblat D.A."/>
            <person name="Putnam N.H."/>
            <person name="Rokhsar D.S."/>
        </authorList>
    </citation>
    <scope>NUCLEOTIDE SEQUENCE</scope>
    <source>
        <strain evidence="3 5">I ESC-2004</strain>
    </source>
</reference>
<organism evidence="3">
    <name type="scientific">Capitella teleta</name>
    <name type="common">Polychaete worm</name>
    <dbReference type="NCBI Taxonomy" id="283909"/>
    <lineage>
        <taxon>Eukaryota</taxon>
        <taxon>Metazoa</taxon>
        <taxon>Spiralia</taxon>
        <taxon>Lophotrochozoa</taxon>
        <taxon>Annelida</taxon>
        <taxon>Polychaeta</taxon>
        <taxon>Sedentaria</taxon>
        <taxon>Scolecida</taxon>
        <taxon>Capitellidae</taxon>
        <taxon>Capitella</taxon>
    </lineage>
</organism>
<proteinExistence type="predicted"/>
<name>R7V9Y0_CAPTE</name>
<dbReference type="EMBL" id="KB293867">
    <property type="protein sequence ID" value="ELU15317.1"/>
    <property type="molecule type" value="Genomic_DNA"/>
</dbReference>
<feature type="compositionally biased region" description="Polar residues" evidence="1">
    <location>
        <begin position="444"/>
        <end position="459"/>
    </location>
</feature>
<dbReference type="EnsemblMetazoa" id="CapteT221577">
    <property type="protein sequence ID" value="CapteP221577"/>
    <property type="gene ID" value="CapteG221577"/>
</dbReference>
<evidence type="ECO:0000256" key="2">
    <source>
        <dbReference type="SAM" id="Phobius"/>
    </source>
</evidence>
<keyword evidence="2" id="KW-0812">Transmembrane</keyword>
<sequence length="623" mass="70425">MHYLFIHFEVNPWAAFRFFCVQASEQFNACTFVKLNVSTKHQIINRKTYLNYGHYMVLISISQGTNAQTLSDADKVGIIVGCSVGGLILIILIFILILLLRRPKRNGKYEEQSSQRSAYHGGPTEYPAVPPGIWTSKPSVMMTGSLEKVSRGPHASYSPPQKRRHVDQYAAMNERTAMDQMPWYRRTVRQATRAIQRVPTYFQVKRNGSRQNGWQAPEIRYKNDIEIEKEAAQESTKARSHMKATNDMTDTLNIPQRASPVGYSTAEEKAKNKSKYVAKVYSDYRTLEEVKRPTPNYNIARAFSSHQSSLNATGLRETDETRPVFAISDWSVHRPVVRSHSNADRQMESSQRPAYTTPYGMVPGFYYMPNYRQGIVMQSGSDLQHDSPDKWRTNMTKKEEPQTRSLTKKKSTPKRDDPPVPIHPQEIANRRPKQHELKAHSKPQAVSASKQQPTKSPGVSSDHRPKPTPVLPNQQQPKQKVSVPKDQIIARAYSNPRENDRQQDSQMTVQATIENTAQKRTRTISTESDVKGKLLKPKVSAGVSIRSCGTDTSRNTANTATDPGVVNQAFLFLDTYSVDQMDDAATEEVPDQPPPDITRCSSDLSGKLVVGDAFKFLEDFEEM</sequence>
<keyword evidence="5" id="KW-1185">Reference proteome</keyword>
<dbReference type="AlphaFoldDB" id="R7V9Y0"/>
<feature type="region of interest" description="Disordered" evidence="1">
    <location>
        <begin position="380"/>
        <end position="485"/>
    </location>
</feature>
<evidence type="ECO:0000313" key="3">
    <source>
        <dbReference type="EMBL" id="ELU15317.1"/>
    </source>
</evidence>